<proteinExistence type="inferred from homology"/>
<dbReference type="PANTHER" id="PTHR45780">
    <property type="entry name" value="ETHANOLAMINE-PHOSPHATE CYTIDYLYLTRANSFERASE"/>
    <property type="match status" value="1"/>
</dbReference>
<dbReference type="PANTHER" id="PTHR45780:SF2">
    <property type="entry name" value="ETHANOLAMINE-PHOSPHATE CYTIDYLYLTRANSFERASE"/>
    <property type="match status" value="1"/>
</dbReference>
<evidence type="ECO:0000256" key="7">
    <source>
        <dbReference type="ARBA" id="ARBA00023209"/>
    </source>
</evidence>
<dbReference type="Proteomes" id="UP000001064">
    <property type="component" value="Unassembled WGS sequence"/>
</dbReference>
<dbReference type="InterPro" id="IPR014729">
    <property type="entry name" value="Rossmann-like_a/b/a_fold"/>
</dbReference>
<evidence type="ECO:0000259" key="12">
    <source>
        <dbReference type="Pfam" id="PF01467"/>
    </source>
</evidence>
<dbReference type="EC" id="2.7.7.14" evidence="10"/>
<dbReference type="GO" id="GO:0006646">
    <property type="term" value="P:phosphatidylethanolamine biosynthetic process"/>
    <property type="evidence" value="ECO:0000318"/>
    <property type="project" value="GO_Central"/>
</dbReference>
<dbReference type="STRING" id="5786.F0Z797"/>
<dbReference type="CDD" id="cd02173">
    <property type="entry name" value="ECT"/>
    <property type="match status" value="1"/>
</dbReference>
<dbReference type="GO" id="GO:0005737">
    <property type="term" value="C:cytoplasm"/>
    <property type="evidence" value="ECO:0000318"/>
    <property type="project" value="GO_Central"/>
</dbReference>
<keyword evidence="5" id="KW-0548">Nucleotidyltransferase</keyword>
<accession>F0Z797</accession>
<keyword evidence="8" id="KW-1208">Phospholipid metabolism</keyword>
<name>F0Z797_DICPU</name>
<protein>
    <recommendedName>
        <fullName evidence="10">ethanolamine-phosphate cytidylyltransferase</fullName>
        <ecNumber evidence="10">2.7.7.14</ecNumber>
    </recommendedName>
    <alternativeName>
        <fullName evidence="11">CTP:phosphoethanolamine cytidylyltransferase</fullName>
    </alternativeName>
</protein>
<evidence type="ECO:0000313" key="14">
    <source>
        <dbReference type="Proteomes" id="UP000001064"/>
    </source>
</evidence>
<dbReference type="AlphaFoldDB" id="F0Z797"/>
<dbReference type="InterPro" id="IPR044608">
    <property type="entry name" value="Ect1/PCYT2"/>
</dbReference>
<organism evidence="13 14">
    <name type="scientific">Dictyostelium purpureum</name>
    <name type="common">Slime mold</name>
    <dbReference type="NCBI Taxonomy" id="5786"/>
    <lineage>
        <taxon>Eukaryota</taxon>
        <taxon>Amoebozoa</taxon>
        <taxon>Evosea</taxon>
        <taxon>Eumycetozoa</taxon>
        <taxon>Dictyostelia</taxon>
        <taxon>Dictyosteliales</taxon>
        <taxon>Dictyosteliaceae</taxon>
        <taxon>Dictyostelium</taxon>
    </lineage>
</organism>
<dbReference type="RefSeq" id="XP_003283291.1">
    <property type="nucleotide sequence ID" value="XM_003283243.1"/>
</dbReference>
<keyword evidence="14" id="KW-1185">Reference proteome</keyword>
<evidence type="ECO:0000256" key="1">
    <source>
        <dbReference type="ARBA" id="ARBA00005189"/>
    </source>
</evidence>
<dbReference type="FunCoup" id="F0Z797">
    <property type="interactions" value="745"/>
</dbReference>
<dbReference type="CDD" id="cd02174">
    <property type="entry name" value="CCT"/>
    <property type="match status" value="1"/>
</dbReference>
<dbReference type="GO" id="GO:0004306">
    <property type="term" value="F:ethanolamine-phosphate cytidylyltransferase activity"/>
    <property type="evidence" value="ECO:0000318"/>
    <property type="project" value="GO_Central"/>
</dbReference>
<dbReference type="InParanoid" id="F0Z797"/>
<dbReference type="EMBL" id="GL870945">
    <property type="protein sequence ID" value="EGC40222.1"/>
    <property type="molecule type" value="Genomic_DNA"/>
</dbReference>
<keyword evidence="3" id="KW-0444">Lipid biosynthesis</keyword>
<dbReference type="KEGG" id="dpp:DICPUDRAFT_96326"/>
<dbReference type="Pfam" id="PF01467">
    <property type="entry name" value="CTP_transf_like"/>
    <property type="match status" value="2"/>
</dbReference>
<dbReference type="OrthoDB" id="40021at2759"/>
<evidence type="ECO:0000256" key="5">
    <source>
        <dbReference type="ARBA" id="ARBA00022695"/>
    </source>
</evidence>
<dbReference type="SUPFAM" id="SSF52374">
    <property type="entry name" value="Nucleotidylyl transferase"/>
    <property type="match status" value="2"/>
</dbReference>
<dbReference type="UniPathway" id="UPA00558">
    <property type="reaction ID" value="UER00742"/>
</dbReference>
<evidence type="ECO:0000256" key="4">
    <source>
        <dbReference type="ARBA" id="ARBA00022679"/>
    </source>
</evidence>
<dbReference type="Gene3D" id="3.40.50.620">
    <property type="entry name" value="HUPs"/>
    <property type="match status" value="2"/>
</dbReference>
<evidence type="ECO:0000313" key="13">
    <source>
        <dbReference type="EMBL" id="EGC40222.1"/>
    </source>
</evidence>
<evidence type="ECO:0000256" key="3">
    <source>
        <dbReference type="ARBA" id="ARBA00022516"/>
    </source>
</evidence>
<keyword evidence="6" id="KW-0443">Lipid metabolism</keyword>
<dbReference type="GeneID" id="10509196"/>
<feature type="domain" description="Cytidyltransferase-like" evidence="12">
    <location>
        <begin position="205"/>
        <end position="332"/>
    </location>
</feature>
<evidence type="ECO:0000256" key="10">
    <source>
        <dbReference type="ARBA" id="ARBA00024221"/>
    </source>
</evidence>
<evidence type="ECO:0000256" key="9">
    <source>
        <dbReference type="ARBA" id="ARBA00024191"/>
    </source>
</evidence>
<reference evidence="14" key="1">
    <citation type="journal article" date="2011" name="Genome Biol.">
        <title>Comparative genomics of the social amoebae Dictyostelium discoideum and Dictyostelium purpureum.</title>
        <authorList>
            <consortium name="US DOE Joint Genome Institute (JGI-PGF)"/>
            <person name="Sucgang R."/>
            <person name="Kuo A."/>
            <person name="Tian X."/>
            <person name="Salerno W."/>
            <person name="Parikh A."/>
            <person name="Feasley C.L."/>
            <person name="Dalin E."/>
            <person name="Tu H."/>
            <person name="Huang E."/>
            <person name="Barry K."/>
            <person name="Lindquist E."/>
            <person name="Shapiro H."/>
            <person name="Bruce D."/>
            <person name="Schmutz J."/>
            <person name="Salamov A."/>
            <person name="Fey P."/>
            <person name="Gaudet P."/>
            <person name="Anjard C."/>
            <person name="Babu M.M."/>
            <person name="Basu S."/>
            <person name="Bushmanova Y."/>
            <person name="van der Wel H."/>
            <person name="Katoh-Kurasawa M."/>
            <person name="Dinh C."/>
            <person name="Coutinho P.M."/>
            <person name="Saito T."/>
            <person name="Elias M."/>
            <person name="Schaap P."/>
            <person name="Kay R.R."/>
            <person name="Henrissat B."/>
            <person name="Eichinger L."/>
            <person name="Rivero F."/>
            <person name="Putnam N.H."/>
            <person name="West C.M."/>
            <person name="Loomis W.F."/>
            <person name="Chisholm R.L."/>
            <person name="Shaulsky G."/>
            <person name="Strassmann J.E."/>
            <person name="Queller D.C."/>
            <person name="Kuspa A."/>
            <person name="Grigoriev I.V."/>
        </authorList>
    </citation>
    <scope>NUCLEOTIDE SEQUENCE [LARGE SCALE GENOMIC DNA]</scope>
    <source>
        <strain evidence="14">QSDP1</strain>
    </source>
</reference>
<comment type="pathway">
    <text evidence="9">Phospholipid metabolism; phosphatidylethanolamine biosynthesis; phosphatidylethanolamine from ethanolamine: step 2/3.</text>
</comment>
<keyword evidence="4" id="KW-0808">Transferase</keyword>
<feature type="domain" description="Cytidyltransferase-like" evidence="12">
    <location>
        <begin position="13"/>
        <end position="137"/>
    </location>
</feature>
<evidence type="ECO:0000256" key="6">
    <source>
        <dbReference type="ARBA" id="ARBA00023098"/>
    </source>
</evidence>
<dbReference type="NCBIfam" id="TIGR00125">
    <property type="entry name" value="cyt_tran_rel"/>
    <property type="match status" value="2"/>
</dbReference>
<keyword evidence="7" id="KW-0594">Phospholipid biosynthesis</keyword>
<sequence>MSTEQKKKPIRVYVDGCFDLMHFGHANALRQARELGDILVVGVHTDEEITKNKGPPVMKEQERYKAVRACKWADEVAEGAPYTLTEEFLDSQNCDFCVHGEDISVGADGKDVYEGIKKSGKFRFIKRTEGVSTTELVGRMLLCTKDHLSNSVGKESTSPIADVNPNQLHKQSPYTSMSHFLPTTRKIVQFSEGRAPKPNDKIVYMDGGFDLFHVGHTEALKQAKALGDFLIVGVHDDKTVNQQKGSNFPIMNLHERVLSVLSCRYVDEVVIGAPFSVTKEMIESLHINVVVHGDDPVILGPDNGADPYKLPKEMGIYKEIAHTEGLTASEIVQRIIDNRLQFEARNRKKQAKEIDFIEQSK</sequence>
<dbReference type="InterPro" id="IPR041723">
    <property type="entry name" value="CCT"/>
</dbReference>
<evidence type="ECO:0000256" key="11">
    <source>
        <dbReference type="ARBA" id="ARBA00031473"/>
    </source>
</evidence>
<dbReference type="InterPro" id="IPR004821">
    <property type="entry name" value="Cyt_trans-like"/>
</dbReference>
<dbReference type="eggNOG" id="KOG2803">
    <property type="taxonomic scope" value="Eukaryota"/>
</dbReference>
<dbReference type="OMA" id="QCKYINA"/>
<evidence type="ECO:0000256" key="8">
    <source>
        <dbReference type="ARBA" id="ARBA00023264"/>
    </source>
</evidence>
<comment type="similarity">
    <text evidence="2">Belongs to the cytidylyltransferase family.</text>
</comment>
<comment type="pathway">
    <text evidence="1">Lipid metabolism.</text>
</comment>
<gene>
    <name evidence="13" type="ORF">DICPUDRAFT_96326</name>
</gene>
<dbReference type="VEuPathDB" id="AmoebaDB:DICPUDRAFT_96326"/>
<evidence type="ECO:0000256" key="2">
    <source>
        <dbReference type="ARBA" id="ARBA00010101"/>
    </source>
</evidence>